<dbReference type="PANTHER" id="PTHR11516">
    <property type="entry name" value="PYRUVATE DEHYDROGENASE E1 COMPONENT, ALPHA SUBUNIT BACTERIAL AND ORGANELLAR"/>
    <property type="match status" value="1"/>
</dbReference>
<dbReference type="CDD" id="cd02000">
    <property type="entry name" value="TPP_E1_PDC_ADC_BCADC"/>
    <property type="match status" value="1"/>
</dbReference>
<organism evidence="5">
    <name type="scientific">freshwater metagenome</name>
    <dbReference type="NCBI Taxonomy" id="449393"/>
    <lineage>
        <taxon>unclassified sequences</taxon>
        <taxon>metagenomes</taxon>
        <taxon>ecological metagenomes</taxon>
    </lineage>
</organism>
<comment type="cofactor">
    <cofactor evidence="1">
        <name>thiamine diphosphate</name>
        <dbReference type="ChEBI" id="CHEBI:58937"/>
    </cofactor>
</comment>
<dbReference type="GO" id="GO:0004739">
    <property type="term" value="F:pyruvate dehydrogenase (acetyl-transferring) activity"/>
    <property type="evidence" value="ECO:0007669"/>
    <property type="project" value="TreeGrafter"/>
</dbReference>
<dbReference type="Gene3D" id="3.40.50.970">
    <property type="match status" value="1"/>
</dbReference>
<evidence type="ECO:0000259" key="4">
    <source>
        <dbReference type="Pfam" id="PF00676"/>
    </source>
</evidence>
<evidence type="ECO:0000256" key="3">
    <source>
        <dbReference type="ARBA" id="ARBA00023052"/>
    </source>
</evidence>
<dbReference type="AlphaFoldDB" id="A0A6J6ZDX6"/>
<dbReference type="PANTHER" id="PTHR11516:SF60">
    <property type="entry name" value="PYRUVATE DEHYDROGENASE E1 COMPONENT SUBUNIT ALPHA"/>
    <property type="match status" value="1"/>
</dbReference>
<dbReference type="GO" id="GO:0006086">
    <property type="term" value="P:pyruvate decarboxylation to acetyl-CoA"/>
    <property type="evidence" value="ECO:0007669"/>
    <property type="project" value="TreeGrafter"/>
</dbReference>
<keyword evidence="2" id="KW-0560">Oxidoreductase</keyword>
<dbReference type="Pfam" id="PF00676">
    <property type="entry name" value="E1_dh"/>
    <property type="match status" value="1"/>
</dbReference>
<evidence type="ECO:0000256" key="2">
    <source>
        <dbReference type="ARBA" id="ARBA00023002"/>
    </source>
</evidence>
<gene>
    <name evidence="5" type="ORF">UFOPK3204_00090</name>
</gene>
<keyword evidence="3" id="KW-0786">Thiamine pyrophosphate</keyword>
<sequence length="319" mass="34686">MATRDTYRGLYTGMLRVATWEQRLLRMIEEGRTSGFYHAGRGQEATAVGATMPLRRDDYLLYDHRGMGHAITKGVPIDRLFSDFLGFREGTTGGLGAGIVHIAWPEAGVLGQSGTLGGSFPIAAGAGLSALYRGTDQVVLCFFGDGASNRGTFHESANVAALWNLPVIWLCENNGYAVSVPTAEAISVAQISQRAIAYDMPGTTVDGMDPIAVYDAVSAAVERARAGGGPSLIEAMTYRYRGHYEGDPQTYRTREERDEWEAKDPLVMFPRRLIDEGYADEQWIEATRISVSEEIEAAAATALQGSKPPVSRIFDNVYA</sequence>
<accession>A0A6J6ZDX6</accession>
<protein>
    <submittedName>
        <fullName evidence="5">Unannotated protein</fullName>
    </submittedName>
</protein>
<feature type="domain" description="Dehydrogenase E1 component" evidence="4">
    <location>
        <begin position="16"/>
        <end position="308"/>
    </location>
</feature>
<dbReference type="SUPFAM" id="SSF52518">
    <property type="entry name" value="Thiamin diphosphate-binding fold (THDP-binding)"/>
    <property type="match status" value="1"/>
</dbReference>
<dbReference type="InterPro" id="IPR050642">
    <property type="entry name" value="PDH_E1_Alpha_Subunit"/>
</dbReference>
<reference evidence="5" key="1">
    <citation type="submission" date="2020-05" db="EMBL/GenBank/DDBJ databases">
        <authorList>
            <person name="Chiriac C."/>
            <person name="Salcher M."/>
            <person name="Ghai R."/>
            <person name="Kavagutti S V."/>
        </authorList>
    </citation>
    <scope>NUCLEOTIDE SEQUENCE</scope>
</reference>
<evidence type="ECO:0000313" key="5">
    <source>
        <dbReference type="EMBL" id="CAB4819950.1"/>
    </source>
</evidence>
<dbReference type="EMBL" id="CAFABK010000002">
    <property type="protein sequence ID" value="CAB4819950.1"/>
    <property type="molecule type" value="Genomic_DNA"/>
</dbReference>
<dbReference type="InterPro" id="IPR001017">
    <property type="entry name" value="DH_E1"/>
</dbReference>
<proteinExistence type="predicted"/>
<evidence type="ECO:0000256" key="1">
    <source>
        <dbReference type="ARBA" id="ARBA00001964"/>
    </source>
</evidence>
<name>A0A6J6ZDX6_9ZZZZ</name>
<dbReference type="InterPro" id="IPR029061">
    <property type="entry name" value="THDP-binding"/>
</dbReference>